<comment type="caution">
    <text evidence="1">The sequence shown here is derived from an EMBL/GenBank/DDBJ whole genome shotgun (WGS) entry which is preliminary data.</text>
</comment>
<keyword evidence="2" id="KW-1185">Reference proteome</keyword>
<accession>A0ACC5UP59</accession>
<proteinExistence type="predicted"/>
<evidence type="ECO:0000313" key="2">
    <source>
        <dbReference type="Proteomes" id="UP000624243"/>
    </source>
</evidence>
<evidence type="ECO:0000313" key="1">
    <source>
        <dbReference type="EMBL" id="MBV4516150.1"/>
    </source>
</evidence>
<name>A0ACC5UP59_9PSED</name>
<dbReference type="Proteomes" id="UP000624243">
    <property type="component" value="Unassembled WGS sequence"/>
</dbReference>
<protein>
    <submittedName>
        <fullName evidence="1">Uncharacterized protein</fullName>
    </submittedName>
</protein>
<organism evidence="1 2">
    <name type="scientific">Pseudomonas kurunegalensis</name>
    <dbReference type="NCBI Taxonomy" id="485880"/>
    <lineage>
        <taxon>Bacteria</taxon>
        <taxon>Pseudomonadati</taxon>
        <taxon>Pseudomonadota</taxon>
        <taxon>Gammaproteobacteria</taxon>
        <taxon>Pseudomonadales</taxon>
        <taxon>Pseudomonadaceae</taxon>
        <taxon>Pseudomonas</taxon>
    </lineage>
</organism>
<reference evidence="1 2" key="1">
    <citation type="journal article" date="2020" name="Microorganisms">
        <title>Reliable Identification of Environmental Pseudomonas Isolates Using the rpoD Gene.</title>
        <authorList>
            <consortium name="The Broad Institute Genome Sequencing Platform"/>
            <person name="Girard L."/>
            <person name="Lood C."/>
            <person name="Rokni-Zadeh H."/>
            <person name="van Noort V."/>
            <person name="Lavigne R."/>
            <person name="De Mot R."/>
        </authorList>
    </citation>
    <scope>NUCLEOTIDE SEQUENCE [LARGE SCALE GENOMIC DNA]</scope>
    <source>
        <strain evidence="1 2">RW1P2</strain>
    </source>
</reference>
<dbReference type="EMBL" id="JABWSB020000007">
    <property type="protein sequence ID" value="MBV4516150.1"/>
    <property type="molecule type" value="Genomic_DNA"/>
</dbReference>
<gene>
    <name evidence="1" type="ORF">HU758_013190</name>
</gene>
<sequence>MSIDLEEIRDQIIEARVVYEHLVDPVHYRASAHQNNRGSQTMTAPSPPEHASADNHSDYIEVVTWRHLSRGASIKYVCLQSLGALRFTVAATQYFSTTHNAAESCSAARLVAERLKSSAQDDSLAWFPTLEEAMDAHDASL</sequence>